<dbReference type="EMBL" id="FNDU01000008">
    <property type="protein sequence ID" value="SDI48851.1"/>
    <property type="molecule type" value="Genomic_DNA"/>
</dbReference>
<dbReference type="AlphaFoldDB" id="A0A1G8KZR7"/>
<gene>
    <name evidence="1" type="ORF">SAMN05216352_10885</name>
</gene>
<dbReference type="OrthoDB" id="2360619at2"/>
<proteinExistence type="predicted"/>
<dbReference type="STRING" id="930129.SAMN05216352_10885"/>
<sequence length="151" mass="17583">MLTFEEKIKIIETFPELTRKEVSLGRLNFQYEDSVYDKKNVVYHLHPNGNGFVYAGLLEEYDSDEKGLVNIRNFSEEELRSIIDASITSLSADDSDQEMYLEEWINDNDQVLVLLKEGDEWNVYADTDLDGTFNSYPEAADYLEKEGFKRE</sequence>
<dbReference type="Proteomes" id="UP000199017">
    <property type="component" value="Unassembled WGS sequence"/>
</dbReference>
<accession>A0A1G8KZR7</accession>
<dbReference type="RefSeq" id="WP_091585947.1">
    <property type="nucleotide sequence ID" value="NZ_FNDU01000008.1"/>
</dbReference>
<protein>
    <submittedName>
        <fullName evidence="1">Uncharacterized protein</fullName>
    </submittedName>
</protein>
<keyword evidence="2" id="KW-1185">Reference proteome</keyword>
<evidence type="ECO:0000313" key="2">
    <source>
        <dbReference type="Proteomes" id="UP000199017"/>
    </source>
</evidence>
<name>A0A1G8KZR7_9BACI</name>
<evidence type="ECO:0000313" key="1">
    <source>
        <dbReference type="EMBL" id="SDI48851.1"/>
    </source>
</evidence>
<organism evidence="1 2">
    <name type="scientific">Alteribacillus bidgolensis</name>
    <dbReference type="NCBI Taxonomy" id="930129"/>
    <lineage>
        <taxon>Bacteria</taxon>
        <taxon>Bacillati</taxon>
        <taxon>Bacillota</taxon>
        <taxon>Bacilli</taxon>
        <taxon>Bacillales</taxon>
        <taxon>Bacillaceae</taxon>
        <taxon>Alteribacillus</taxon>
    </lineage>
</organism>
<reference evidence="1 2" key="1">
    <citation type="submission" date="2016-10" db="EMBL/GenBank/DDBJ databases">
        <authorList>
            <person name="de Groot N.N."/>
        </authorList>
    </citation>
    <scope>NUCLEOTIDE SEQUENCE [LARGE SCALE GENOMIC DNA]</scope>
    <source>
        <strain evidence="2">P4B,CCM 7963,CECT 7998,DSM 25260,IBRC-M 10614,KCTC 13821</strain>
    </source>
</reference>